<evidence type="ECO:0000313" key="1">
    <source>
        <dbReference type="EMBL" id="TXJ60430.1"/>
    </source>
</evidence>
<comment type="caution">
    <text evidence="1">The sequence shown here is derived from an EMBL/GenBank/DDBJ whole genome shotgun (WGS) entry which is preliminary data.</text>
</comment>
<dbReference type="EMBL" id="SDIK01000060">
    <property type="protein sequence ID" value="TXJ60430.1"/>
    <property type="molecule type" value="Genomic_DNA"/>
</dbReference>
<reference evidence="2" key="1">
    <citation type="submission" date="2019-05" db="EMBL/GenBank/DDBJ databases">
        <title>Prevotella brunnea sp. nov., isolated from a wound of a patient.</title>
        <authorList>
            <person name="Buhl M."/>
        </authorList>
    </citation>
    <scope>NUCLEOTIDE SEQUENCE [LARGE SCALE GENOMIC DNA]</scope>
    <source>
        <strain evidence="2">A2672</strain>
    </source>
</reference>
<organism evidence="1 2">
    <name type="scientific">Prevotella brunnea</name>
    <dbReference type="NCBI Taxonomy" id="2508867"/>
    <lineage>
        <taxon>Bacteria</taxon>
        <taxon>Pseudomonadati</taxon>
        <taxon>Bacteroidota</taxon>
        <taxon>Bacteroidia</taxon>
        <taxon>Bacteroidales</taxon>
        <taxon>Prevotellaceae</taxon>
        <taxon>Prevotella</taxon>
    </lineage>
</organism>
<proteinExistence type="predicted"/>
<dbReference type="OrthoDB" id="9782387at2"/>
<gene>
    <name evidence="1" type="primary">nrdG</name>
    <name evidence="1" type="ORF">ETF27_08420</name>
</gene>
<dbReference type="AlphaFoldDB" id="A0A5C8GEV5"/>
<dbReference type="RefSeq" id="WP_130830293.1">
    <property type="nucleotide sequence ID" value="NZ_SDIK01000060.1"/>
</dbReference>
<dbReference type="NCBIfam" id="TIGR02826">
    <property type="entry name" value="RNR_activ_nrdG3"/>
    <property type="match status" value="1"/>
</dbReference>
<protein>
    <submittedName>
        <fullName evidence="1">Anaerobic ribonucleoside-triphosphate reductase activating protein</fullName>
    </submittedName>
</protein>
<keyword evidence="2" id="KW-1185">Reference proteome</keyword>
<dbReference type="Proteomes" id="UP000321612">
    <property type="component" value="Unassembled WGS sequence"/>
</dbReference>
<dbReference type="Pfam" id="PF13353">
    <property type="entry name" value="Fer4_12"/>
    <property type="match status" value="1"/>
</dbReference>
<dbReference type="InterPro" id="IPR013785">
    <property type="entry name" value="Aldolase_TIM"/>
</dbReference>
<dbReference type="InterPro" id="IPR014191">
    <property type="entry name" value="Anaer_RNR_activator"/>
</dbReference>
<accession>A0A5C8GEV5</accession>
<sequence length="160" mass="18021">MLKYVNTDIVFQEFPDEVTLAINLSNCPCHCPGCHSAYLWQDIGQPLTIHRLEELLSEEAIPDLTCVGLMGGDAEPKSVSELARYLRQAHPELKIGWYTGRTTIASDIDRRCFDYIKVGPYLRHLGGLDSPRTNQRMFHLCAGPTAEPVMNDITARFRKG</sequence>
<dbReference type="Gene3D" id="3.20.20.70">
    <property type="entry name" value="Aldolase class I"/>
    <property type="match status" value="1"/>
</dbReference>
<name>A0A5C8GEV5_9BACT</name>
<dbReference type="SUPFAM" id="SSF102114">
    <property type="entry name" value="Radical SAM enzymes"/>
    <property type="match status" value="1"/>
</dbReference>
<evidence type="ECO:0000313" key="2">
    <source>
        <dbReference type="Proteomes" id="UP000321612"/>
    </source>
</evidence>
<dbReference type="InterPro" id="IPR058240">
    <property type="entry name" value="rSAM_sf"/>
</dbReference>